<dbReference type="WBParaSite" id="L893_g12569.t1">
    <property type="protein sequence ID" value="L893_g12569.t1"/>
    <property type="gene ID" value="L893_g12569"/>
</dbReference>
<evidence type="ECO:0000313" key="2">
    <source>
        <dbReference type="WBParaSite" id="L893_g12569.t1"/>
    </source>
</evidence>
<dbReference type="AlphaFoldDB" id="A0A1I7Y479"/>
<keyword evidence="1" id="KW-1185">Reference proteome</keyword>
<reference evidence="2" key="1">
    <citation type="submission" date="2016-11" db="UniProtKB">
        <authorList>
            <consortium name="WormBaseParasite"/>
        </authorList>
    </citation>
    <scope>IDENTIFICATION</scope>
</reference>
<sequence>MNFVPAAFIERVTSILSLEALRVLQEGQVGRWASGHPTQRPLSLDIAICDGKKSFCCYTTNSLYWFDDDCSPLDVFAIWNTVTCYFETVNLHAMPHGLHYSLPREAFTPMNATHFGVLKKMIAKQRRPIRLFDLQEGTEDLMDTAADILKVCGGVQQLMIAECITRIAPIVKKIISNGGVCDFKMYHNSLPICMIPVLTTQIEVGNLKDIHIDVKEEDVELCEGLIRMAVKHIIKQEHEYYSLLCPEGYGHILRPLQSELNPVPSKWTCKAGPYSYYLRPGKKSMALFMSIKNCFRTGGKPKPKEVSPKS</sequence>
<evidence type="ECO:0000313" key="1">
    <source>
        <dbReference type="Proteomes" id="UP000095287"/>
    </source>
</evidence>
<organism evidence="1 2">
    <name type="scientific">Steinernema glaseri</name>
    <dbReference type="NCBI Taxonomy" id="37863"/>
    <lineage>
        <taxon>Eukaryota</taxon>
        <taxon>Metazoa</taxon>
        <taxon>Ecdysozoa</taxon>
        <taxon>Nematoda</taxon>
        <taxon>Chromadorea</taxon>
        <taxon>Rhabditida</taxon>
        <taxon>Tylenchina</taxon>
        <taxon>Panagrolaimomorpha</taxon>
        <taxon>Strongyloidoidea</taxon>
        <taxon>Steinernematidae</taxon>
        <taxon>Steinernema</taxon>
    </lineage>
</organism>
<proteinExistence type="predicted"/>
<dbReference type="Proteomes" id="UP000095287">
    <property type="component" value="Unplaced"/>
</dbReference>
<name>A0A1I7Y479_9BILA</name>
<protein>
    <submittedName>
        <fullName evidence="2">Queuosine salvage protein</fullName>
    </submittedName>
</protein>
<accession>A0A1I7Y479</accession>